<reference evidence="3" key="2">
    <citation type="submission" date="2023-06" db="EMBL/GenBank/DDBJ databases">
        <authorList>
            <consortium name="Lawrence Berkeley National Laboratory"/>
            <person name="Mondo S.J."/>
            <person name="Hensen N."/>
            <person name="Bonometti L."/>
            <person name="Westerberg I."/>
            <person name="Brannstrom I.O."/>
            <person name="Guillou S."/>
            <person name="Cros-Aarteil S."/>
            <person name="Calhoun S."/>
            <person name="Haridas S."/>
            <person name="Kuo A."/>
            <person name="Pangilinan J."/>
            <person name="Riley R."/>
            <person name="Labutti K."/>
            <person name="Andreopoulos B."/>
            <person name="Lipzen A."/>
            <person name="Chen C."/>
            <person name="Yanf M."/>
            <person name="Daum C."/>
            <person name="Ng V."/>
            <person name="Clum A."/>
            <person name="Steindorff A."/>
            <person name="Ohm R."/>
            <person name="Martin F."/>
            <person name="Silar P."/>
            <person name="Natvig D."/>
            <person name="Lalanne C."/>
            <person name="Gautier V."/>
            <person name="Ament-Velasquez S.L."/>
            <person name="Kruys A."/>
            <person name="Hutchinson M.I."/>
            <person name="Powell A.J."/>
            <person name="Barry K."/>
            <person name="Miller A.N."/>
            <person name="Grigoriev I.V."/>
            <person name="Debuchy R."/>
            <person name="Gladieux P."/>
            <person name="Thoren M.H."/>
            <person name="Johannesson H."/>
        </authorList>
    </citation>
    <scope>NUCLEOTIDE SEQUENCE</scope>
    <source>
        <strain evidence="3">CBS 333.67</strain>
    </source>
</reference>
<gene>
    <name evidence="3" type="ORF">B0T15DRAFT_537095</name>
</gene>
<keyword evidence="4" id="KW-1185">Reference proteome</keyword>
<reference evidence="3" key="1">
    <citation type="journal article" date="2023" name="Mol. Phylogenet. Evol.">
        <title>Genome-scale phylogeny and comparative genomics of the fungal order Sordariales.</title>
        <authorList>
            <person name="Hensen N."/>
            <person name="Bonometti L."/>
            <person name="Westerberg I."/>
            <person name="Brannstrom I.O."/>
            <person name="Guillou S."/>
            <person name="Cros-Aarteil S."/>
            <person name="Calhoun S."/>
            <person name="Haridas S."/>
            <person name="Kuo A."/>
            <person name="Mondo S."/>
            <person name="Pangilinan J."/>
            <person name="Riley R."/>
            <person name="LaButti K."/>
            <person name="Andreopoulos B."/>
            <person name="Lipzen A."/>
            <person name="Chen C."/>
            <person name="Yan M."/>
            <person name="Daum C."/>
            <person name="Ng V."/>
            <person name="Clum A."/>
            <person name="Steindorff A."/>
            <person name="Ohm R.A."/>
            <person name="Martin F."/>
            <person name="Silar P."/>
            <person name="Natvig D.O."/>
            <person name="Lalanne C."/>
            <person name="Gautier V."/>
            <person name="Ament-Velasquez S.L."/>
            <person name="Kruys A."/>
            <person name="Hutchinson M.I."/>
            <person name="Powell A.J."/>
            <person name="Barry K."/>
            <person name="Miller A.N."/>
            <person name="Grigoriev I.V."/>
            <person name="Debuchy R."/>
            <person name="Gladieux P."/>
            <person name="Hiltunen Thoren M."/>
            <person name="Johannesson H."/>
        </authorList>
    </citation>
    <scope>NUCLEOTIDE SEQUENCE</scope>
    <source>
        <strain evidence="3">CBS 333.67</strain>
    </source>
</reference>
<keyword evidence="1" id="KW-0175">Coiled coil</keyword>
<dbReference type="RefSeq" id="XP_062720405.1">
    <property type="nucleotide sequence ID" value="XM_062869597.1"/>
</dbReference>
<dbReference type="GeneID" id="87888426"/>
<name>A0AAJ0M0M4_9PEZI</name>
<feature type="compositionally biased region" description="Polar residues" evidence="2">
    <location>
        <begin position="267"/>
        <end position="280"/>
    </location>
</feature>
<dbReference type="Pfam" id="PF13094">
    <property type="entry name" value="CENP-Q"/>
    <property type="match status" value="1"/>
</dbReference>
<evidence type="ECO:0000313" key="4">
    <source>
        <dbReference type="Proteomes" id="UP001273166"/>
    </source>
</evidence>
<feature type="compositionally biased region" description="Basic and acidic residues" evidence="2">
    <location>
        <begin position="174"/>
        <end position="189"/>
    </location>
</feature>
<feature type="region of interest" description="Disordered" evidence="2">
    <location>
        <begin position="1"/>
        <end position="353"/>
    </location>
</feature>
<dbReference type="PRINTS" id="PR00929">
    <property type="entry name" value="ATHOOK"/>
</dbReference>
<feature type="compositionally biased region" description="Polar residues" evidence="2">
    <location>
        <begin position="130"/>
        <end position="148"/>
    </location>
</feature>
<dbReference type="EMBL" id="JAUDZG010000005">
    <property type="protein sequence ID" value="KAK3304625.1"/>
    <property type="molecule type" value="Genomic_DNA"/>
</dbReference>
<dbReference type="Proteomes" id="UP001273166">
    <property type="component" value="Unassembled WGS sequence"/>
</dbReference>
<dbReference type="InterPro" id="IPR025212">
    <property type="entry name" value="CAD_CENP-Q"/>
</dbReference>
<organism evidence="3 4">
    <name type="scientific">Chaetomium strumarium</name>
    <dbReference type="NCBI Taxonomy" id="1170767"/>
    <lineage>
        <taxon>Eukaryota</taxon>
        <taxon>Fungi</taxon>
        <taxon>Dikarya</taxon>
        <taxon>Ascomycota</taxon>
        <taxon>Pezizomycotina</taxon>
        <taxon>Sordariomycetes</taxon>
        <taxon>Sordariomycetidae</taxon>
        <taxon>Sordariales</taxon>
        <taxon>Chaetomiaceae</taxon>
        <taxon>Chaetomium</taxon>
    </lineage>
</organism>
<feature type="compositionally biased region" description="Basic and acidic residues" evidence="2">
    <location>
        <begin position="120"/>
        <end position="129"/>
    </location>
</feature>
<feature type="compositionally biased region" description="Low complexity" evidence="2">
    <location>
        <begin position="305"/>
        <end position="323"/>
    </location>
</feature>
<protein>
    <submittedName>
        <fullName evidence="3">CENP-Q, a CENPA-CAD centromere complex subunit-domain-containing protein</fullName>
    </submittedName>
</protein>
<evidence type="ECO:0000313" key="3">
    <source>
        <dbReference type="EMBL" id="KAK3304625.1"/>
    </source>
</evidence>
<feature type="compositionally biased region" description="Polar residues" evidence="2">
    <location>
        <begin position="19"/>
        <end position="30"/>
    </location>
</feature>
<dbReference type="AlphaFoldDB" id="A0AAJ0M0M4"/>
<comment type="caution">
    <text evidence="3">The sequence shown here is derived from an EMBL/GenBank/DDBJ whole genome shotgun (WGS) entry which is preliminary data.</text>
</comment>
<feature type="region of interest" description="Disordered" evidence="2">
    <location>
        <begin position="427"/>
        <end position="450"/>
    </location>
</feature>
<feature type="coiled-coil region" evidence="1">
    <location>
        <begin position="481"/>
        <end position="508"/>
    </location>
</feature>
<dbReference type="GO" id="GO:0003677">
    <property type="term" value="F:DNA binding"/>
    <property type="evidence" value="ECO:0007669"/>
    <property type="project" value="InterPro"/>
</dbReference>
<evidence type="ECO:0000256" key="2">
    <source>
        <dbReference type="SAM" id="MobiDB-lite"/>
    </source>
</evidence>
<dbReference type="InterPro" id="IPR017956">
    <property type="entry name" value="AT_hook_DNA-bd_motif"/>
</dbReference>
<evidence type="ECO:0000256" key="1">
    <source>
        <dbReference type="SAM" id="Coils"/>
    </source>
</evidence>
<sequence>MAPGEPNQKRKRGRPPAASKTSTPNATEPVQEQPGIEQSAKDTAAPKRRGRPHKSIDTESQNEPQPAQVEADQASSATVTAPKKRGRPPVARETEAQEADTVQPPPRKRRRAGETPEANNGRDEGEMSKSAKSNKTSGNAAQQVTESGGPSVAEASKRRGRRGRQLDTSPAEPLGKDLKTNKGRDDGSKGKLGRKPAVSTGQGEEEEQAAEDRSVRQSRRGRRSADDDARPAANQASLNAANGGREVPVLQGRKRGRPSLAELSAREAQNNSGPSQPETQGQKRERGRPRVASDEGDATSQNTRAPSAKPAKQSKKQASSPSQETEPASRRGRRRSANEPPSPHAEQPAGPPTKYRHLAARTRQVPHSTISSKWAPLDTPAITAIESILTDATRPVLHRLRDRDQRHAQAQTILRMFTSRLRSKLVKGMPFPPPASTTSSKGKKGGEGGHAAELDFERTVDGIGRLEKALDPLLHSVVLLRGEKEREERALEREYKLLRRLEANARAQVRGWKEGRGREHVLVAGVRGHEEGEAEWRGLEIVKGVSGGRSGVFKDLEEEELLALSRQIGNHMESMRSNLGQIESVLPAIAKSRAALQGTLCEHLDPEQYEQVLLG</sequence>
<accession>A0AAJ0M0M4</accession>
<dbReference type="SMART" id="SM00384">
    <property type="entry name" value="AT_hook"/>
    <property type="match status" value="5"/>
</dbReference>
<proteinExistence type="predicted"/>